<evidence type="ECO:0008006" key="3">
    <source>
        <dbReference type="Google" id="ProtNLM"/>
    </source>
</evidence>
<name>A0A7W5ZKC9_9BACT</name>
<evidence type="ECO:0000313" key="2">
    <source>
        <dbReference type="Proteomes" id="UP000541352"/>
    </source>
</evidence>
<organism evidence="1 2">
    <name type="scientific">Runella defluvii</name>
    <dbReference type="NCBI Taxonomy" id="370973"/>
    <lineage>
        <taxon>Bacteria</taxon>
        <taxon>Pseudomonadati</taxon>
        <taxon>Bacteroidota</taxon>
        <taxon>Cytophagia</taxon>
        <taxon>Cytophagales</taxon>
        <taxon>Spirosomataceae</taxon>
        <taxon>Runella</taxon>
    </lineage>
</organism>
<dbReference type="EMBL" id="JACIBY010000005">
    <property type="protein sequence ID" value="MBB3838760.1"/>
    <property type="molecule type" value="Genomic_DNA"/>
</dbReference>
<dbReference type="Pfam" id="PF19570">
    <property type="entry name" value="DUF6088"/>
    <property type="match status" value="1"/>
</dbReference>
<reference evidence="1 2" key="1">
    <citation type="submission" date="2020-08" db="EMBL/GenBank/DDBJ databases">
        <title>Genomic Encyclopedia of Type Strains, Phase IV (KMG-IV): sequencing the most valuable type-strain genomes for metagenomic binning, comparative biology and taxonomic classification.</title>
        <authorList>
            <person name="Goeker M."/>
        </authorList>
    </citation>
    <scope>NUCLEOTIDE SEQUENCE [LARGE SCALE GENOMIC DNA]</scope>
    <source>
        <strain evidence="1 2">DSM 17976</strain>
    </source>
</reference>
<evidence type="ECO:0000313" key="1">
    <source>
        <dbReference type="EMBL" id="MBB3838760.1"/>
    </source>
</evidence>
<proteinExistence type="predicted"/>
<comment type="caution">
    <text evidence="1">The sequence shown here is derived from an EMBL/GenBank/DDBJ whole genome shotgun (WGS) entry which is preliminary data.</text>
</comment>
<dbReference type="AlphaFoldDB" id="A0A7W5ZKC9"/>
<gene>
    <name evidence="1" type="ORF">FHS57_002766</name>
</gene>
<accession>A0A7W5ZKC9</accession>
<dbReference type="InterPro" id="IPR045738">
    <property type="entry name" value="DUF6088"/>
</dbReference>
<keyword evidence="2" id="KW-1185">Reference proteome</keyword>
<dbReference type="Proteomes" id="UP000541352">
    <property type="component" value="Unassembled WGS sequence"/>
</dbReference>
<dbReference type="RefSeq" id="WP_183974468.1">
    <property type="nucleotide sequence ID" value="NZ_JACIBY010000005.1"/>
</dbReference>
<protein>
    <recommendedName>
        <fullName evidence="3">S-adenosylhomocysteine hydrolase</fullName>
    </recommendedName>
</protein>
<sequence length="137" mass="15213">MNKRDSLESKISKRIARKKLNVFLRDDFLDLGGYDQIGRVLKHLVTKGKLIRLGYGLYAKAKISALNGETVPTAPLSKLGKEALSRLNVQTTPTKAEIAYQEGRSTQVPTGRMIGVKGRVSRKIGYKGAYIAYERTT</sequence>